<reference evidence="2" key="1">
    <citation type="submission" date="2023-10" db="EMBL/GenBank/DDBJ databases">
        <title>Genome assemblies of two species of porcelain crab, Petrolisthes cinctipes and Petrolisthes manimaculis (Anomura: Porcellanidae).</title>
        <authorList>
            <person name="Angst P."/>
        </authorList>
    </citation>
    <scope>NUCLEOTIDE SEQUENCE</scope>
    <source>
        <strain evidence="2">PB745_01</strain>
        <tissue evidence="2">Gill</tissue>
    </source>
</reference>
<dbReference type="EMBL" id="JAWQEG010000216">
    <property type="protein sequence ID" value="KAK3893342.1"/>
    <property type="molecule type" value="Genomic_DNA"/>
</dbReference>
<sequence>MNYSGPASLAEVEADLLLSDEEDIADKHWPPLESHTQHAGPSPWQPHVDVPQPAPRASTFMRSMDQTSDTSDSPSPAPKLIEMTQSPSYIRQELQPKTGGDTSDTKTFTHIEEAMAQVIEEVQVSGISVDSKTQAVMWMTQDCHQGPLQLDLGQVGRTSGQLQWKTVKF</sequence>
<evidence type="ECO:0000313" key="3">
    <source>
        <dbReference type="Proteomes" id="UP001286313"/>
    </source>
</evidence>
<dbReference type="Proteomes" id="UP001286313">
    <property type="component" value="Unassembled WGS sequence"/>
</dbReference>
<accession>A0AAE1GK49</accession>
<protein>
    <submittedName>
        <fullName evidence="2">Uncharacterized protein</fullName>
    </submittedName>
</protein>
<organism evidence="2 3">
    <name type="scientific">Petrolisthes cinctipes</name>
    <name type="common">Flat porcelain crab</name>
    <dbReference type="NCBI Taxonomy" id="88211"/>
    <lineage>
        <taxon>Eukaryota</taxon>
        <taxon>Metazoa</taxon>
        <taxon>Ecdysozoa</taxon>
        <taxon>Arthropoda</taxon>
        <taxon>Crustacea</taxon>
        <taxon>Multicrustacea</taxon>
        <taxon>Malacostraca</taxon>
        <taxon>Eumalacostraca</taxon>
        <taxon>Eucarida</taxon>
        <taxon>Decapoda</taxon>
        <taxon>Pleocyemata</taxon>
        <taxon>Anomura</taxon>
        <taxon>Galatheoidea</taxon>
        <taxon>Porcellanidae</taxon>
        <taxon>Petrolisthes</taxon>
    </lineage>
</organism>
<proteinExistence type="predicted"/>
<name>A0AAE1GK49_PETCI</name>
<comment type="caution">
    <text evidence="2">The sequence shown here is derived from an EMBL/GenBank/DDBJ whole genome shotgun (WGS) entry which is preliminary data.</text>
</comment>
<evidence type="ECO:0000256" key="1">
    <source>
        <dbReference type="SAM" id="MobiDB-lite"/>
    </source>
</evidence>
<evidence type="ECO:0000313" key="2">
    <source>
        <dbReference type="EMBL" id="KAK3893342.1"/>
    </source>
</evidence>
<gene>
    <name evidence="2" type="ORF">Pcinc_002896</name>
</gene>
<keyword evidence="3" id="KW-1185">Reference proteome</keyword>
<dbReference type="AlphaFoldDB" id="A0AAE1GK49"/>
<feature type="region of interest" description="Disordered" evidence="1">
    <location>
        <begin position="21"/>
        <end position="105"/>
    </location>
</feature>